<dbReference type="EMBL" id="KL142388">
    <property type="protein sequence ID" value="KDR72570.1"/>
    <property type="molecule type" value="Genomic_DNA"/>
</dbReference>
<comment type="catalytic activity">
    <reaction evidence="9">
        <text>(R)-mevalonate + 2 NADP(+) + CoA = (3S)-3-hydroxy-3-methylglutaryl-CoA + 2 NADPH + 2 H(+)</text>
        <dbReference type="Rhea" id="RHEA:15989"/>
        <dbReference type="ChEBI" id="CHEBI:15378"/>
        <dbReference type="ChEBI" id="CHEBI:36464"/>
        <dbReference type="ChEBI" id="CHEBI:43074"/>
        <dbReference type="ChEBI" id="CHEBI:57287"/>
        <dbReference type="ChEBI" id="CHEBI:57783"/>
        <dbReference type="ChEBI" id="CHEBI:58349"/>
        <dbReference type="EC" id="1.1.1.34"/>
    </reaction>
</comment>
<feature type="compositionally biased region" description="Basic and acidic residues" evidence="10">
    <location>
        <begin position="567"/>
        <end position="578"/>
    </location>
</feature>
<gene>
    <name evidence="12" type="ORF">GALMADRAFT_73819</name>
</gene>
<dbReference type="PROSITE" id="PS00066">
    <property type="entry name" value="HMG_COA_REDUCTASE_1"/>
    <property type="match status" value="1"/>
</dbReference>
<evidence type="ECO:0000256" key="7">
    <source>
        <dbReference type="ARBA" id="ARBA00023002"/>
    </source>
</evidence>
<dbReference type="InterPro" id="IPR009023">
    <property type="entry name" value="HMG_CoA_Rdtase_NAD(P)-bd_sf"/>
</dbReference>
<dbReference type="InterPro" id="IPR009029">
    <property type="entry name" value="HMG_CoA_Rdtase_sub-bd_dom_sf"/>
</dbReference>
<reference evidence="13" key="1">
    <citation type="journal article" date="2014" name="Proc. Natl. Acad. Sci. U.S.A.">
        <title>Extensive sampling of basidiomycete genomes demonstrates inadequacy of the white-rot/brown-rot paradigm for wood decay fungi.</title>
        <authorList>
            <person name="Riley R."/>
            <person name="Salamov A.A."/>
            <person name="Brown D.W."/>
            <person name="Nagy L.G."/>
            <person name="Floudas D."/>
            <person name="Held B.W."/>
            <person name="Levasseur A."/>
            <person name="Lombard V."/>
            <person name="Morin E."/>
            <person name="Otillar R."/>
            <person name="Lindquist E.A."/>
            <person name="Sun H."/>
            <person name="LaButti K.M."/>
            <person name="Schmutz J."/>
            <person name="Jabbour D."/>
            <person name="Luo H."/>
            <person name="Baker S.E."/>
            <person name="Pisabarro A.G."/>
            <person name="Walton J.D."/>
            <person name="Blanchette R.A."/>
            <person name="Henrissat B."/>
            <person name="Martin F."/>
            <person name="Cullen D."/>
            <person name="Hibbett D.S."/>
            <person name="Grigoriev I.V."/>
        </authorList>
    </citation>
    <scope>NUCLEOTIDE SEQUENCE [LARGE SCALE GENOMIC DNA]</scope>
    <source>
        <strain evidence="13">CBS 339.88</strain>
    </source>
</reference>
<feature type="transmembrane region" description="Helical" evidence="9">
    <location>
        <begin position="60"/>
        <end position="82"/>
    </location>
</feature>
<evidence type="ECO:0000256" key="6">
    <source>
        <dbReference type="ARBA" id="ARBA00022989"/>
    </source>
</evidence>
<dbReference type="HOGENOM" id="CLU_001734_1_1_1"/>
<evidence type="ECO:0000256" key="3">
    <source>
        <dbReference type="ARBA" id="ARBA00022692"/>
    </source>
</evidence>
<dbReference type="PANTHER" id="PTHR10572">
    <property type="entry name" value="3-HYDROXY-3-METHYLGLUTARYL-COENZYME A REDUCTASE"/>
    <property type="match status" value="1"/>
</dbReference>
<feature type="compositionally biased region" description="Polar residues" evidence="10">
    <location>
        <begin position="263"/>
        <end position="275"/>
    </location>
</feature>
<dbReference type="PROSITE" id="PS50156">
    <property type="entry name" value="SSD"/>
    <property type="match status" value="1"/>
</dbReference>
<feature type="compositionally biased region" description="Low complexity" evidence="10">
    <location>
        <begin position="251"/>
        <end position="262"/>
    </location>
</feature>
<accession>A0A067SNR0</accession>
<dbReference type="GO" id="GO:0015936">
    <property type="term" value="P:coenzyme A metabolic process"/>
    <property type="evidence" value="ECO:0007669"/>
    <property type="project" value="InterPro"/>
</dbReference>
<dbReference type="GO" id="GO:0004420">
    <property type="term" value="F:hydroxymethylglutaryl-CoA reductase (NADPH) activity"/>
    <property type="evidence" value="ECO:0007669"/>
    <property type="project" value="UniProtKB-EC"/>
</dbReference>
<evidence type="ECO:0000256" key="10">
    <source>
        <dbReference type="SAM" id="MobiDB-lite"/>
    </source>
</evidence>
<comment type="similarity">
    <text evidence="2 9">Belongs to the HMG-CoA reductase family.</text>
</comment>
<dbReference type="PANTHER" id="PTHR10572:SF24">
    <property type="entry name" value="3-HYDROXY-3-METHYLGLUTARYL-COENZYME A REDUCTASE"/>
    <property type="match status" value="1"/>
</dbReference>
<dbReference type="PRINTS" id="PR00071">
    <property type="entry name" value="HMGCOARDTASE"/>
</dbReference>
<dbReference type="UniPathway" id="UPA00058">
    <property type="reaction ID" value="UER00103"/>
</dbReference>
<comment type="pathway">
    <text evidence="9">Metabolic intermediate biosynthesis; (R)-mevalonate biosynthesis; (R)-mevalonate from acetyl-CoA: step 3/3.</text>
</comment>
<evidence type="ECO:0000256" key="1">
    <source>
        <dbReference type="ARBA" id="ARBA00004477"/>
    </source>
</evidence>
<feature type="region of interest" description="Disordered" evidence="10">
    <location>
        <begin position="141"/>
        <end position="162"/>
    </location>
</feature>
<keyword evidence="4 9" id="KW-0256">Endoplasmic reticulum</keyword>
<dbReference type="InterPro" id="IPR000731">
    <property type="entry name" value="SSD"/>
</dbReference>
<dbReference type="STRING" id="685588.A0A067SNR0"/>
<dbReference type="OrthoDB" id="310654at2759"/>
<feature type="transmembrane region" description="Helical" evidence="9">
    <location>
        <begin position="30"/>
        <end position="48"/>
    </location>
</feature>
<dbReference type="SUPFAM" id="SSF55035">
    <property type="entry name" value="NAD-binding domain of HMG-CoA reductase"/>
    <property type="match status" value="1"/>
</dbReference>
<dbReference type="FunFam" id="1.10.3270.10:FF:000001">
    <property type="entry name" value="3-hydroxy-3-methylglutaryl coenzyme A reductase"/>
    <property type="match status" value="1"/>
</dbReference>
<proteinExistence type="inferred from homology"/>
<dbReference type="InterPro" id="IPR023282">
    <property type="entry name" value="HMG_CoA_Rdtase_N"/>
</dbReference>
<dbReference type="Gene3D" id="3.90.770.10">
    <property type="entry name" value="3-hydroxy-3-methylglutaryl-coenzyme A Reductase, Chain A, domain 2"/>
    <property type="match status" value="1"/>
</dbReference>
<evidence type="ECO:0000256" key="9">
    <source>
        <dbReference type="RuleBase" id="RU361219"/>
    </source>
</evidence>
<keyword evidence="5 9" id="KW-0521">NADP</keyword>
<feature type="compositionally biased region" description="Acidic residues" evidence="10">
    <location>
        <begin position="623"/>
        <end position="632"/>
    </location>
</feature>
<feature type="domain" description="SSD" evidence="11">
    <location>
        <begin position="29"/>
        <end position="233"/>
    </location>
</feature>
<comment type="subcellular location">
    <subcellularLocation>
        <location evidence="1 9">Endoplasmic reticulum membrane</location>
        <topology evidence="1 9">Multi-pass membrane protein</topology>
    </subcellularLocation>
</comment>
<feature type="compositionally biased region" description="Pro residues" evidence="10">
    <location>
        <begin position="1081"/>
        <end position="1090"/>
    </location>
</feature>
<dbReference type="PROSITE" id="PS50065">
    <property type="entry name" value="HMG_COA_REDUCTASE_4"/>
    <property type="match status" value="1"/>
</dbReference>
<keyword evidence="13" id="KW-1185">Reference proteome</keyword>
<dbReference type="EC" id="1.1.1.34" evidence="9"/>
<feature type="region of interest" description="Disordered" evidence="10">
    <location>
        <begin position="567"/>
        <end position="632"/>
    </location>
</feature>
<dbReference type="GO" id="GO:0005789">
    <property type="term" value="C:endoplasmic reticulum membrane"/>
    <property type="evidence" value="ECO:0007669"/>
    <property type="project" value="UniProtKB-SubCell"/>
</dbReference>
<dbReference type="SUPFAM" id="SSF56542">
    <property type="entry name" value="Substrate-binding domain of HMG-CoA reductase"/>
    <property type="match status" value="1"/>
</dbReference>
<protein>
    <recommendedName>
        <fullName evidence="9">3-hydroxy-3-methylglutaryl coenzyme A reductase</fullName>
        <shortName evidence="9">HMG-CoA reductase</shortName>
        <ecNumber evidence="9">1.1.1.34</ecNumber>
    </recommendedName>
</protein>
<dbReference type="PROSITE" id="PS00318">
    <property type="entry name" value="HMG_COA_REDUCTASE_2"/>
    <property type="match status" value="1"/>
</dbReference>
<dbReference type="AlphaFoldDB" id="A0A067SNR0"/>
<dbReference type="FunFam" id="3.90.770.10:FF:000001">
    <property type="entry name" value="3-hydroxy-3-methylglutaryl coenzyme A reductase"/>
    <property type="match status" value="1"/>
</dbReference>
<keyword evidence="7 9" id="KW-0560">Oxidoreductase</keyword>
<dbReference type="InterPro" id="IPR023074">
    <property type="entry name" value="HMG_CoA_Rdtase_cat_sf"/>
</dbReference>
<dbReference type="InterPro" id="IPR002202">
    <property type="entry name" value="HMG_CoA_Rdtase"/>
</dbReference>
<feature type="region of interest" description="Disordered" evidence="10">
    <location>
        <begin position="311"/>
        <end position="331"/>
    </location>
</feature>
<evidence type="ECO:0000256" key="4">
    <source>
        <dbReference type="ARBA" id="ARBA00022824"/>
    </source>
</evidence>
<dbReference type="Gene3D" id="3.30.70.420">
    <property type="entry name" value="Hydroxymethylglutaryl-CoA reductase, class I/II, NAD/NADP-binding domain"/>
    <property type="match status" value="1"/>
</dbReference>
<keyword evidence="8 9" id="KW-0472">Membrane</keyword>
<dbReference type="GO" id="GO:0005778">
    <property type="term" value="C:peroxisomal membrane"/>
    <property type="evidence" value="ECO:0007669"/>
    <property type="project" value="TreeGrafter"/>
</dbReference>
<keyword evidence="6 9" id="KW-1133">Transmembrane helix</keyword>
<name>A0A067SNR0_GALM3</name>
<dbReference type="InterPro" id="IPR004554">
    <property type="entry name" value="HMG_CoA_Rdtase_eu_arc"/>
</dbReference>
<dbReference type="Pfam" id="PF00368">
    <property type="entry name" value="HMG-CoA_red"/>
    <property type="match status" value="1"/>
</dbReference>
<dbReference type="InterPro" id="IPR023076">
    <property type="entry name" value="HMG_CoA_Rdtase_CS"/>
</dbReference>
<organism evidence="12 13">
    <name type="scientific">Galerina marginata (strain CBS 339.88)</name>
    <dbReference type="NCBI Taxonomy" id="685588"/>
    <lineage>
        <taxon>Eukaryota</taxon>
        <taxon>Fungi</taxon>
        <taxon>Dikarya</taxon>
        <taxon>Basidiomycota</taxon>
        <taxon>Agaricomycotina</taxon>
        <taxon>Agaricomycetes</taxon>
        <taxon>Agaricomycetidae</taxon>
        <taxon>Agaricales</taxon>
        <taxon>Agaricineae</taxon>
        <taxon>Strophariaceae</taxon>
        <taxon>Galerina</taxon>
    </lineage>
</organism>
<dbReference type="Gene3D" id="1.10.3270.10">
    <property type="entry name" value="HMGR, N-terminal domain"/>
    <property type="match status" value="1"/>
</dbReference>
<keyword evidence="3 9" id="KW-0812">Transmembrane</keyword>
<sequence length="1132" mass="118849">MRNGKWVAYAARALVVRFWDLAKKADSLDILLILAGYILMHTTFYLLLTRSRALGSSFWLPLAIFSSAVLALLIALPIAMALKIPIDPVALTEALPFLVCTVGFDKPLRLARAVFLHPHLTVPPSLVPASVNTPSGYPVVSPTSPNTLSPPPSYSSTSAANSNTLKPAPKIITESLSLVYAPIIRDYVLEIAVLTVGAYSKVGGLREVCALAALILATDCLLLCTYLAAILGVMVEVRRIKTVRAMTRSRSNSISSSASSSATFVGTGSQRQGPLQSAMARPAVPPPPPTLRQRVKSVLLGEKGSGLPDGLYGYSGKHRRVRSKGKGEVQKQENPVARLKLLLIASFMALHILNLITPLTPSRHNNTASPAHGQVNVRKVDITAPGLRSALHALVEASVSPPVYVRVVLPPSMYPKPLSASSSFSAASTAKRSGLLANRKSTSELLEAFMSDWTRLVGDPILSKWIVVMLAISVALNGYLLKGIAAGVVGARDGAMGAFGAGLKSGVRFEVEEPEVDSSQDEKEKEVLVKRVSIGVPVVAPPLPPSPAPVPTLPAVGTFTLQDVDRRLKDAKSSERSRRLTVTTSSHSASASASATTTKVSASSSTSTITNMTPPSSSSDTSSDAEAEADAEADIEHVRSLAECVDIFENGPRPLSASLALLNDEEVILLAQSGKVAAYALEKVLGMDELERAVRIRRALISRASRTQTLESADIPLTNYDYSRVLGACCENVVGYIPLPLGIAGPLNVDGHLFPIPMATAEGTLVASTSRGCKALNAGGGVTTVLTQDAMTRGPAIDFPTITLAAHAKMWIDSEDGYATIKEAFEGTSRFAKLQGLKTAMAGRTLFVRFATATGDAMGMNMISKGTEKALEVMQRHYPGMVVLALSGNYCTDKKPAAINWIEGRGKSVVAEAVVPGRVVTSVLKTTVAALVNLNTKKNLVGSAMAGSIGGFNAHAANILTAMFLATGQDPAQNVESSMCMTLMEAINDGEDLLMTVSMPCIEVGTVGGGTVLGPQQAVLEMLGMKGAHPSHPGHNAQALARLIAAAVMAGELSLLSALAAGHLIRAHMAHNRSQTNTPAPSIPPTPAPELVPIVAGQLAPEGEGGADRRRGVPLGPLTPSSSTASLPPYSQ</sequence>
<evidence type="ECO:0000256" key="8">
    <source>
        <dbReference type="ARBA" id="ARBA00023136"/>
    </source>
</evidence>
<feature type="compositionally biased region" description="Low complexity" evidence="10">
    <location>
        <begin position="1114"/>
        <end position="1132"/>
    </location>
</feature>
<feature type="transmembrane region" description="Helical" evidence="9">
    <location>
        <begin position="210"/>
        <end position="235"/>
    </location>
</feature>
<dbReference type="GO" id="GO:0006696">
    <property type="term" value="P:ergosterol biosynthetic process"/>
    <property type="evidence" value="ECO:0007669"/>
    <property type="project" value="TreeGrafter"/>
</dbReference>
<evidence type="ECO:0000313" key="13">
    <source>
        <dbReference type="Proteomes" id="UP000027222"/>
    </source>
</evidence>
<dbReference type="Proteomes" id="UP000027222">
    <property type="component" value="Unassembled WGS sequence"/>
</dbReference>
<dbReference type="FunFam" id="3.30.70.420:FF:000001">
    <property type="entry name" value="3-hydroxy-3-methylglutaryl coenzyme A reductase"/>
    <property type="match status" value="1"/>
</dbReference>
<dbReference type="GO" id="GO:0008299">
    <property type="term" value="P:isoprenoid biosynthetic process"/>
    <property type="evidence" value="ECO:0007669"/>
    <property type="project" value="InterPro"/>
</dbReference>
<evidence type="ECO:0000313" key="12">
    <source>
        <dbReference type="EMBL" id="KDR72570.1"/>
    </source>
</evidence>
<feature type="compositionally biased region" description="Low complexity" evidence="10">
    <location>
        <begin position="581"/>
        <end position="622"/>
    </location>
</feature>
<dbReference type="CDD" id="cd00643">
    <property type="entry name" value="HMG-CoA_reductase_classI"/>
    <property type="match status" value="1"/>
</dbReference>
<dbReference type="PROSITE" id="PS01192">
    <property type="entry name" value="HMG_COA_REDUCTASE_3"/>
    <property type="match status" value="1"/>
</dbReference>
<dbReference type="NCBIfam" id="TIGR00533">
    <property type="entry name" value="HMG_CoA_R_NADP"/>
    <property type="match status" value="1"/>
</dbReference>
<feature type="region of interest" description="Disordered" evidence="10">
    <location>
        <begin position="1072"/>
        <end position="1132"/>
    </location>
</feature>
<evidence type="ECO:0000256" key="5">
    <source>
        <dbReference type="ARBA" id="ARBA00022857"/>
    </source>
</evidence>
<evidence type="ECO:0000259" key="11">
    <source>
        <dbReference type="PROSITE" id="PS50156"/>
    </source>
</evidence>
<feature type="region of interest" description="Disordered" evidence="10">
    <location>
        <begin position="251"/>
        <end position="290"/>
    </location>
</feature>
<evidence type="ECO:0000256" key="2">
    <source>
        <dbReference type="ARBA" id="ARBA00007661"/>
    </source>
</evidence>